<evidence type="ECO:0000256" key="8">
    <source>
        <dbReference type="PIRSR" id="PIRSR602401-1"/>
    </source>
</evidence>
<keyword evidence="6 8" id="KW-0408">Iron</keyword>
<organism evidence="10 11">
    <name type="scientific">Malus baccata</name>
    <name type="common">Siberian crab apple</name>
    <name type="synonym">Pyrus baccata</name>
    <dbReference type="NCBI Taxonomy" id="106549"/>
    <lineage>
        <taxon>Eukaryota</taxon>
        <taxon>Viridiplantae</taxon>
        <taxon>Streptophyta</taxon>
        <taxon>Embryophyta</taxon>
        <taxon>Tracheophyta</taxon>
        <taxon>Spermatophyta</taxon>
        <taxon>Magnoliopsida</taxon>
        <taxon>eudicotyledons</taxon>
        <taxon>Gunneridae</taxon>
        <taxon>Pentapetalae</taxon>
        <taxon>rosids</taxon>
        <taxon>fabids</taxon>
        <taxon>Rosales</taxon>
        <taxon>Rosaceae</taxon>
        <taxon>Amygdaloideae</taxon>
        <taxon>Maleae</taxon>
        <taxon>Malus</taxon>
    </lineage>
</organism>
<accession>A0A540KFI4</accession>
<evidence type="ECO:0000313" key="11">
    <source>
        <dbReference type="Proteomes" id="UP000315295"/>
    </source>
</evidence>
<comment type="similarity">
    <text evidence="2 9">Belongs to the cytochrome P450 family.</text>
</comment>
<reference evidence="10 11" key="1">
    <citation type="journal article" date="2019" name="G3 (Bethesda)">
        <title>Sequencing of a Wild Apple (Malus baccata) Genome Unravels the Differences Between Cultivated and Wild Apple Species Regarding Disease Resistance and Cold Tolerance.</title>
        <authorList>
            <person name="Chen X."/>
        </authorList>
    </citation>
    <scope>NUCLEOTIDE SEQUENCE [LARGE SCALE GENOMIC DNA]</scope>
    <source>
        <strain evidence="11">cv. Shandingzi</strain>
        <tissue evidence="10">Leaves</tissue>
    </source>
</reference>
<dbReference type="EMBL" id="VIEB01001348">
    <property type="protein sequence ID" value="TQD72939.1"/>
    <property type="molecule type" value="Genomic_DNA"/>
</dbReference>
<proteinExistence type="inferred from homology"/>
<dbReference type="Proteomes" id="UP000315295">
    <property type="component" value="Unassembled WGS sequence"/>
</dbReference>
<dbReference type="GO" id="GO:0016705">
    <property type="term" value="F:oxidoreductase activity, acting on paired donors, with incorporation or reduction of molecular oxygen"/>
    <property type="evidence" value="ECO:0007669"/>
    <property type="project" value="InterPro"/>
</dbReference>
<evidence type="ECO:0000256" key="6">
    <source>
        <dbReference type="ARBA" id="ARBA00023004"/>
    </source>
</evidence>
<dbReference type="Pfam" id="PF00067">
    <property type="entry name" value="p450"/>
    <property type="match status" value="1"/>
</dbReference>
<protein>
    <recommendedName>
        <fullName evidence="12">Cytochrome P450</fullName>
    </recommendedName>
</protein>
<dbReference type="PRINTS" id="PR00463">
    <property type="entry name" value="EP450I"/>
</dbReference>
<evidence type="ECO:0000256" key="2">
    <source>
        <dbReference type="ARBA" id="ARBA00010617"/>
    </source>
</evidence>
<keyword evidence="5 9" id="KW-0560">Oxidoreductase</keyword>
<name>A0A540KFI4_MALBA</name>
<keyword evidence="3 8" id="KW-0349">Heme</keyword>
<dbReference type="GO" id="GO:0004497">
    <property type="term" value="F:monooxygenase activity"/>
    <property type="evidence" value="ECO:0007669"/>
    <property type="project" value="UniProtKB-KW"/>
</dbReference>
<dbReference type="InterPro" id="IPR002401">
    <property type="entry name" value="Cyt_P450_E_grp-I"/>
</dbReference>
<keyword evidence="4 8" id="KW-0479">Metal-binding</keyword>
<comment type="caution">
    <text evidence="10">The sequence shown here is derived from an EMBL/GenBank/DDBJ whole genome shotgun (WGS) entry which is preliminary data.</text>
</comment>
<evidence type="ECO:0000313" key="10">
    <source>
        <dbReference type="EMBL" id="TQD72939.1"/>
    </source>
</evidence>
<evidence type="ECO:0000256" key="7">
    <source>
        <dbReference type="ARBA" id="ARBA00023033"/>
    </source>
</evidence>
<gene>
    <name evidence="10" type="ORF">C1H46_041518</name>
</gene>
<dbReference type="PRINTS" id="PR00385">
    <property type="entry name" value="P450"/>
</dbReference>
<evidence type="ECO:0008006" key="12">
    <source>
        <dbReference type="Google" id="ProtNLM"/>
    </source>
</evidence>
<evidence type="ECO:0000256" key="1">
    <source>
        <dbReference type="ARBA" id="ARBA00001971"/>
    </source>
</evidence>
<feature type="binding site" description="axial binding residue" evidence="8">
    <location>
        <position position="451"/>
    </location>
    <ligand>
        <name>heme</name>
        <dbReference type="ChEBI" id="CHEBI:30413"/>
    </ligand>
    <ligandPart>
        <name>Fe</name>
        <dbReference type="ChEBI" id="CHEBI:18248"/>
    </ligandPart>
</feature>
<evidence type="ECO:0000256" key="3">
    <source>
        <dbReference type="ARBA" id="ARBA00022617"/>
    </source>
</evidence>
<dbReference type="SUPFAM" id="SSF48264">
    <property type="entry name" value="Cytochrome P450"/>
    <property type="match status" value="1"/>
</dbReference>
<dbReference type="GO" id="GO:0005506">
    <property type="term" value="F:iron ion binding"/>
    <property type="evidence" value="ECO:0007669"/>
    <property type="project" value="InterPro"/>
</dbReference>
<dbReference type="InterPro" id="IPR001128">
    <property type="entry name" value="Cyt_P450"/>
</dbReference>
<dbReference type="CDD" id="cd11073">
    <property type="entry name" value="CYP76-like"/>
    <property type="match status" value="1"/>
</dbReference>
<dbReference type="AlphaFoldDB" id="A0A540KFI4"/>
<dbReference type="InterPro" id="IPR036396">
    <property type="entry name" value="Cyt_P450_sf"/>
</dbReference>
<evidence type="ECO:0000256" key="4">
    <source>
        <dbReference type="ARBA" id="ARBA00022723"/>
    </source>
</evidence>
<dbReference type="Gene3D" id="1.10.630.10">
    <property type="entry name" value="Cytochrome P450"/>
    <property type="match status" value="1"/>
</dbReference>
<sequence length="512" mass="58264">MEAFPLCMMIALLSVAAYFFITRLVHGGKYENWKNSPPGPVGWPILGNLLQLRSSQIHEHLFKLSKIHGPLFSLKLGPKPVIVAASPEMARIILKEQEAVFSNHVANETSLVMSYDATSLVYSPMGTRWRVLRRILNENVFSTRALDNFTPLRKQKVHGLLKQLYSASSSKNPVNIGEWVFITVANITSNLTCSKSLFEYTTKEGREMKESLRELMKLLGTGNVADFFPLFKPFDPQGLKRRTLEIFWKYDASYEKLIDERLKEREIGINNNTKKEKGDMLDALLNYRSDKDDDLRTLSRNMIKSLLSDMFIASTETSTSTVEWGMAEILKNSDVHKKIVLELDQVVGKDRFVEESDIGNLPYLQAAVKEVFRLHPAAPLITRRAYEACEVSGYHFPKDCVAVVNIWGMARDPSIWEEPCKFKPERFIGSKIDVKGQDFNLLPFGCGKRICVGWPLAHRTVQFYLAAFLHAFEWECPPEVVDNMEEFVGITIQKAKSIIAIPKPRLSTSVYL</sequence>
<keyword evidence="11" id="KW-1185">Reference proteome</keyword>
<keyword evidence="7 9" id="KW-0503">Monooxygenase</keyword>
<dbReference type="InterPro" id="IPR017972">
    <property type="entry name" value="Cyt_P450_CS"/>
</dbReference>
<comment type="cofactor">
    <cofactor evidence="1 8">
        <name>heme</name>
        <dbReference type="ChEBI" id="CHEBI:30413"/>
    </cofactor>
</comment>
<dbReference type="GO" id="GO:0020037">
    <property type="term" value="F:heme binding"/>
    <property type="evidence" value="ECO:0007669"/>
    <property type="project" value="InterPro"/>
</dbReference>
<dbReference type="FunFam" id="1.10.630.10:FF:000126">
    <property type="entry name" value="Predicted protein"/>
    <property type="match status" value="1"/>
</dbReference>
<dbReference type="PROSITE" id="PS00086">
    <property type="entry name" value="CYTOCHROME_P450"/>
    <property type="match status" value="1"/>
</dbReference>
<dbReference type="PANTHER" id="PTHR47950">
    <property type="entry name" value="CYTOCHROME P450, FAMILY 76, SUBFAMILY C, POLYPEPTIDE 5-RELATED"/>
    <property type="match status" value="1"/>
</dbReference>
<evidence type="ECO:0000256" key="5">
    <source>
        <dbReference type="ARBA" id="ARBA00023002"/>
    </source>
</evidence>
<dbReference type="STRING" id="106549.A0A540KFI4"/>
<dbReference type="PANTHER" id="PTHR47950:SF41">
    <property type="entry name" value="(S)-N-METHYLCOCLAURINE 3'-HYDROXYLASE ISOZYME 2-RELATED"/>
    <property type="match status" value="1"/>
</dbReference>
<evidence type="ECO:0000256" key="9">
    <source>
        <dbReference type="RuleBase" id="RU000461"/>
    </source>
</evidence>